<evidence type="ECO:0000313" key="2">
    <source>
        <dbReference type="Proteomes" id="UP000289718"/>
    </source>
</evidence>
<reference evidence="1 2" key="1">
    <citation type="submission" date="2017-09" db="EMBL/GenBank/DDBJ databases">
        <title>Genomics of the genus Arcobacter.</title>
        <authorList>
            <person name="Perez-Cataluna A."/>
            <person name="Figueras M.J."/>
            <person name="Salas-Masso N."/>
        </authorList>
    </citation>
    <scope>NUCLEOTIDE SEQUENCE [LARGE SCALE GENOMIC DNA]</scope>
    <source>
        <strain evidence="1 2">F156-34</strain>
    </source>
</reference>
<comment type="caution">
    <text evidence="1">The sequence shown here is derived from an EMBL/GenBank/DDBJ whole genome shotgun (WGS) entry which is preliminary data.</text>
</comment>
<dbReference type="OrthoDB" id="5334833at2"/>
<organism evidence="1 2">
    <name type="scientific">Halarcobacter mediterraneus</name>
    <dbReference type="NCBI Taxonomy" id="2023153"/>
    <lineage>
        <taxon>Bacteria</taxon>
        <taxon>Pseudomonadati</taxon>
        <taxon>Campylobacterota</taxon>
        <taxon>Epsilonproteobacteria</taxon>
        <taxon>Campylobacterales</taxon>
        <taxon>Arcobacteraceae</taxon>
        <taxon>Halarcobacter</taxon>
    </lineage>
</organism>
<dbReference type="RefSeq" id="WP_129060426.1">
    <property type="nucleotide sequence ID" value="NZ_NXIE01000001.1"/>
</dbReference>
<keyword evidence="2" id="KW-1185">Reference proteome</keyword>
<dbReference type="AlphaFoldDB" id="A0A4Q1AW80"/>
<dbReference type="Proteomes" id="UP000289718">
    <property type="component" value="Unassembled WGS sequence"/>
</dbReference>
<accession>A0A4Q1AW80</accession>
<gene>
    <name evidence="1" type="ORF">CP965_02365</name>
</gene>
<proteinExistence type="predicted"/>
<sequence length="71" mass="8275">MSKNIEKDKWEKNLEEVKMELNNCQKSLHNKLSCQPNGVYCESFFDCELRKKYVLAVYESMNKGSGGGFEF</sequence>
<dbReference type="EMBL" id="NXIE01000001">
    <property type="protein sequence ID" value="RXK14315.1"/>
    <property type="molecule type" value="Genomic_DNA"/>
</dbReference>
<name>A0A4Q1AW80_9BACT</name>
<evidence type="ECO:0000313" key="1">
    <source>
        <dbReference type="EMBL" id="RXK14315.1"/>
    </source>
</evidence>
<protein>
    <submittedName>
        <fullName evidence="1">Uncharacterized protein</fullName>
    </submittedName>
</protein>